<name>A0A0J5FSB3_9GAMM</name>
<dbReference type="PATRIC" id="fig|880157.4.peg.2271"/>
<comment type="caution">
    <text evidence="1">The sequence shown here is derived from an EMBL/GenBank/DDBJ whole genome shotgun (WGS) entry which is preliminary data.</text>
</comment>
<reference evidence="1 2" key="1">
    <citation type="submission" date="2015-06" db="EMBL/GenBank/DDBJ databases">
        <title>Draft Whole-Genome Sequence of the Entomopathogenic Bacterium Xenorhabdus khoisanae.</title>
        <authorList>
            <person name="Naidoo S."/>
            <person name="Featherston J."/>
            <person name="Gray V.M."/>
        </authorList>
    </citation>
    <scope>NUCLEOTIDE SEQUENCE [LARGE SCALE GENOMIC DNA]</scope>
    <source>
        <strain evidence="1 2">MCB</strain>
    </source>
</reference>
<evidence type="ECO:0000313" key="2">
    <source>
        <dbReference type="Proteomes" id="UP000036277"/>
    </source>
</evidence>
<dbReference type="AlphaFoldDB" id="A0A0J5FSB3"/>
<proteinExistence type="predicted"/>
<sequence>MITHTPFTISDRYALIGSFSVPDVPGQFEVRTNSERVKRPMLIVVHDNWHEAGRRDRIAPVIVIQFEADGREKCIEQKEAMPSKTMNLTNLRLRAIQFFQQE</sequence>
<dbReference type="OrthoDB" id="6469952at2"/>
<organism evidence="1 2">
    <name type="scientific">Xenorhabdus khoisanae</name>
    <dbReference type="NCBI Taxonomy" id="880157"/>
    <lineage>
        <taxon>Bacteria</taxon>
        <taxon>Pseudomonadati</taxon>
        <taxon>Pseudomonadota</taxon>
        <taxon>Gammaproteobacteria</taxon>
        <taxon>Enterobacterales</taxon>
        <taxon>Morganellaceae</taxon>
        <taxon>Xenorhabdus</taxon>
    </lineage>
</organism>
<keyword evidence="2" id="KW-1185">Reference proteome</keyword>
<gene>
    <name evidence="1" type="ORF">AB204_10735</name>
</gene>
<dbReference type="EMBL" id="LFCV01000064">
    <property type="protein sequence ID" value="KMJ45161.1"/>
    <property type="molecule type" value="Genomic_DNA"/>
</dbReference>
<accession>A0A0J5FSB3</accession>
<dbReference type="Proteomes" id="UP000036277">
    <property type="component" value="Unassembled WGS sequence"/>
</dbReference>
<protein>
    <submittedName>
        <fullName evidence="1">Uncharacterized protein</fullName>
    </submittedName>
</protein>
<evidence type="ECO:0000313" key="1">
    <source>
        <dbReference type="EMBL" id="KMJ45161.1"/>
    </source>
</evidence>
<dbReference type="RefSeq" id="WP_047963355.1">
    <property type="nucleotide sequence ID" value="NZ_CAWMBG010000064.1"/>
</dbReference>